<dbReference type="GO" id="GO:0005886">
    <property type="term" value="C:plasma membrane"/>
    <property type="evidence" value="ECO:0007669"/>
    <property type="project" value="UniProtKB-SubCell"/>
</dbReference>
<feature type="transmembrane region" description="Helical" evidence="6">
    <location>
        <begin position="185"/>
        <end position="210"/>
    </location>
</feature>
<dbReference type="RefSeq" id="WP_111420849.1">
    <property type="nucleotide sequence ID" value="NZ_NPEX01000168.1"/>
</dbReference>
<dbReference type="PROSITE" id="PS50192">
    <property type="entry name" value="T_SNARE"/>
    <property type="match status" value="1"/>
</dbReference>
<feature type="domain" description="Methyl-accepting transducer" evidence="7">
    <location>
        <begin position="294"/>
        <end position="537"/>
    </location>
</feature>
<dbReference type="GO" id="GO:0006935">
    <property type="term" value="P:chemotaxis"/>
    <property type="evidence" value="ECO:0007669"/>
    <property type="project" value="InterPro"/>
</dbReference>
<keyword evidence="3 5" id="KW-0807">Transducer</keyword>
<feature type="domain" description="HAMP" evidence="9">
    <location>
        <begin position="207"/>
        <end position="260"/>
    </location>
</feature>
<comment type="similarity">
    <text evidence="4">Belongs to the methyl-accepting chemotaxis (MCP) protein family.</text>
</comment>
<dbReference type="AlphaFoldDB" id="A0A327KUT9"/>
<dbReference type="PANTHER" id="PTHR32089:SF112">
    <property type="entry name" value="LYSOZYME-LIKE PROTEIN-RELATED"/>
    <property type="match status" value="1"/>
</dbReference>
<feature type="domain" description="T-SNARE coiled-coil homology" evidence="8">
    <location>
        <begin position="453"/>
        <end position="515"/>
    </location>
</feature>
<dbReference type="GO" id="GO:0007165">
    <property type="term" value="P:signal transduction"/>
    <property type="evidence" value="ECO:0007669"/>
    <property type="project" value="UniProtKB-KW"/>
</dbReference>
<dbReference type="EMBL" id="NPEX01000168">
    <property type="protein sequence ID" value="RAI42031.1"/>
    <property type="molecule type" value="Genomic_DNA"/>
</dbReference>
<dbReference type="InterPro" id="IPR003660">
    <property type="entry name" value="HAMP_dom"/>
</dbReference>
<dbReference type="InterPro" id="IPR004089">
    <property type="entry name" value="MCPsignal_dom"/>
</dbReference>
<dbReference type="SMART" id="SM00304">
    <property type="entry name" value="HAMP"/>
    <property type="match status" value="1"/>
</dbReference>
<dbReference type="Pfam" id="PF00672">
    <property type="entry name" value="HAMP"/>
    <property type="match status" value="1"/>
</dbReference>
<keyword evidence="6" id="KW-1133">Transmembrane helix</keyword>
<accession>A0A327KUT9</accession>
<evidence type="ECO:0000256" key="5">
    <source>
        <dbReference type="PROSITE-ProRule" id="PRU00284"/>
    </source>
</evidence>
<dbReference type="PANTHER" id="PTHR32089">
    <property type="entry name" value="METHYL-ACCEPTING CHEMOTAXIS PROTEIN MCPB"/>
    <property type="match status" value="1"/>
</dbReference>
<protein>
    <recommendedName>
        <fullName evidence="12">Methyl-accepting chemotaxis protein</fullName>
    </recommendedName>
</protein>
<dbReference type="InterPro" id="IPR000727">
    <property type="entry name" value="T_SNARE_dom"/>
</dbReference>
<dbReference type="GO" id="GO:0004888">
    <property type="term" value="F:transmembrane signaling receptor activity"/>
    <property type="evidence" value="ECO:0007669"/>
    <property type="project" value="InterPro"/>
</dbReference>
<evidence type="ECO:0000256" key="1">
    <source>
        <dbReference type="ARBA" id="ARBA00004429"/>
    </source>
</evidence>
<proteinExistence type="inferred from homology"/>
<dbReference type="PROSITE" id="PS50111">
    <property type="entry name" value="CHEMOTAXIS_TRANSDUC_2"/>
    <property type="match status" value="1"/>
</dbReference>
<evidence type="ECO:0000256" key="3">
    <source>
        <dbReference type="ARBA" id="ARBA00023224"/>
    </source>
</evidence>
<comment type="caution">
    <text evidence="10">The sequence shown here is derived from an EMBL/GenBank/DDBJ whole genome shotgun (WGS) entry which is preliminary data.</text>
</comment>
<dbReference type="PROSITE" id="PS50885">
    <property type="entry name" value="HAMP"/>
    <property type="match status" value="1"/>
</dbReference>
<keyword evidence="6" id="KW-0472">Membrane</keyword>
<evidence type="ECO:0000256" key="2">
    <source>
        <dbReference type="ARBA" id="ARBA00022519"/>
    </source>
</evidence>
<organism evidence="10 11">
    <name type="scientific">Rhodoplanes roseus</name>
    <dbReference type="NCBI Taxonomy" id="29409"/>
    <lineage>
        <taxon>Bacteria</taxon>
        <taxon>Pseudomonadati</taxon>
        <taxon>Pseudomonadota</taxon>
        <taxon>Alphaproteobacteria</taxon>
        <taxon>Hyphomicrobiales</taxon>
        <taxon>Nitrobacteraceae</taxon>
        <taxon>Rhodoplanes</taxon>
    </lineage>
</organism>
<dbReference type="PRINTS" id="PR00260">
    <property type="entry name" value="CHEMTRNSDUCR"/>
</dbReference>
<evidence type="ECO:0000313" key="10">
    <source>
        <dbReference type="EMBL" id="RAI42031.1"/>
    </source>
</evidence>
<name>A0A327KUT9_9BRAD</name>
<evidence type="ECO:0008006" key="12">
    <source>
        <dbReference type="Google" id="ProtNLM"/>
    </source>
</evidence>
<evidence type="ECO:0000259" key="9">
    <source>
        <dbReference type="PROSITE" id="PS50885"/>
    </source>
</evidence>
<evidence type="ECO:0000256" key="6">
    <source>
        <dbReference type="SAM" id="Phobius"/>
    </source>
</evidence>
<dbReference type="Proteomes" id="UP000249130">
    <property type="component" value="Unassembled WGS sequence"/>
</dbReference>
<sequence length="557" mass="57637">MTIRIRTRILAGFGAVLLLLVGLGAVAFNSASSLADLTAALYRHPFAVTNALNVADANIIAINRDMKDVALAQQPADIDRASAEIDRSERRVYEEFAIVRERFLGDKAKLEEAAKAFGAWKPIRDEAIRLSREGRREDAAAVMRTRGTAAIGAVDAPLQEMRTFAVNTAARFMANASATAQNTHVVILGSILFALAVGLGAALLTARAIVRPIGGLRGTMLALADGKLDVAVPGTARGDEIGEMAKAVEVFKGNAVRQRQLEADQAEAEARAGSERKAAMHKLAGDFEAAVGEIVETVSSASTELEAAAGTLTRTAETTQRLSTTVASASEQASANVQSVASATDEMTSSVNEISRQVHESTRIAAEAVKQAEKTDGRIGALSQAAGRIGDVIKLITAIAEQTNLLALNATIEAARAGEAGRGFAVVAQEVKALAAQTGKATGDISSQISGMQTATQESVAAIKEIGGTIARIAEIAAAIAAAVEEQGAATSEIARNVQQAAAGTTEVARNISDVSRGAGETGSASSQVLSSAQSLASESARLKIEVGKFLQSVRAA</sequence>
<dbReference type="OrthoDB" id="3378718at2"/>
<reference evidence="10 11" key="1">
    <citation type="submission" date="2017-07" db="EMBL/GenBank/DDBJ databases">
        <title>Draft Genome Sequences of Select Purple Nonsulfur Bacteria.</title>
        <authorList>
            <person name="Lasarre B."/>
            <person name="Mckinlay J.B."/>
        </authorList>
    </citation>
    <scope>NUCLEOTIDE SEQUENCE [LARGE SCALE GENOMIC DNA]</scope>
    <source>
        <strain evidence="10 11">DSM 5909</strain>
    </source>
</reference>
<dbReference type="SUPFAM" id="SSF58104">
    <property type="entry name" value="Methyl-accepting chemotaxis protein (MCP) signaling domain"/>
    <property type="match status" value="1"/>
</dbReference>
<dbReference type="Pfam" id="PF12729">
    <property type="entry name" value="4HB_MCP_1"/>
    <property type="match status" value="1"/>
</dbReference>
<keyword evidence="2" id="KW-1003">Cell membrane</keyword>
<gene>
    <name evidence="10" type="ORF">CH341_20460</name>
</gene>
<evidence type="ECO:0000259" key="8">
    <source>
        <dbReference type="PROSITE" id="PS50192"/>
    </source>
</evidence>
<evidence type="ECO:0000259" key="7">
    <source>
        <dbReference type="PROSITE" id="PS50111"/>
    </source>
</evidence>
<dbReference type="Gene3D" id="1.10.287.950">
    <property type="entry name" value="Methyl-accepting chemotaxis protein"/>
    <property type="match status" value="1"/>
</dbReference>
<dbReference type="Gene3D" id="6.10.340.10">
    <property type="match status" value="1"/>
</dbReference>
<dbReference type="Pfam" id="PF00015">
    <property type="entry name" value="MCPsignal"/>
    <property type="match status" value="1"/>
</dbReference>
<keyword evidence="6" id="KW-0812">Transmembrane</keyword>
<keyword evidence="2" id="KW-0997">Cell inner membrane</keyword>
<dbReference type="CDD" id="cd06225">
    <property type="entry name" value="HAMP"/>
    <property type="match status" value="1"/>
</dbReference>
<evidence type="ECO:0000313" key="11">
    <source>
        <dbReference type="Proteomes" id="UP000249130"/>
    </source>
</evidence>
<keyword evidence="11" id="KW-1185">Reference proteome</keyword>
<comment type="subcellular location">
    <subcellularLocation>
        <location evidence="1">Cell inner membrane</location>
        <topology evidence="1">Multi-pass membrane protein</topology>
    </subcellularLocation>
</comment>
<evidence type="ECO:0000256" key="4">
    <source>
        <dbReference type="ARBA" id="ARBA00029447"/>
    </source>
</evidence>
<dbReference type="SMART" id="SM00283">
    <property type="entry name" value="MA"/>
    <property type="match status" value="1"/>
</dbReference>
<dbReference type="InterPro" id="IPR024478">
    <property type="entry name" value="HlyB_4HB_MCP"/>
</dbReference>
<dbReference type="InterPro" id="IPR004090">
    <property type="entry name" value="Chemotax_Me-accpt_rcpt"/>
</dbReference>